<sequence>MYLQRMGQTGSLVTVEVSDNNDKAPRNKMRNMARRGVLYLPTTTILLGCCGILFTGRSLHPSCMASVALLLLSRLLSIVTLRARTTSPWHGESEPGVKGDLLILLSEDRWIRMKGLVDDLKAVTSGSWLARPKHPVLCESLDWVAGLLVYIAVIVLVNAPNQGKVILALYALLGHGALALHNATCQELVMNERTVSVSSQPGSVTRYTRRLVMARELVEEIGRSDFAIRLGMLNPDDVDSGGKLKNDLVTM</sequence>
<dbReference type="AlphaFoldDB" id="A0A0D2E2H8"/>
<evidence type="ECO:0000313" key="2">
    <source>
        <dbReference type="EMBL" id="KIW49698.1"/>
    </source>
</evidence>
<dbReference type="EMBL" id="KN847323">
    <property type="protein sequence ID" value="KIW49698.1"/>
    <property type="molecule type" value="Genomic_DNA"/>
</dbReference>
<dbReference type="RefSeq" id="XP_013310282.1">
    <property type="nucleotide sequence ID" value="XM_013454828.1"/>
</dbReference>
<keyword evidence="3" id="KW-1185">Reference proteome</keyword>
<keyword evidence="1" id="KW-1133">Transmembrane helix</keyword>
<proteinExistence type="predicted"/>
<keyword evidence="1" id="KW-0812">Transmembrane</keyword>
<dbReference type="Proteomes" id="UP000054342">
    <property type="component" value="Unassembled WGS sequence"/>
</dbReference>
<protein>
    <submittedName>
        <fullName evidence="2">Uncharacterized protein</fullName>
    </submittedName>
</protein>
<gene>
    <name evidence="2" type="ORF">PV05_11351</name>
</gene>
<evidence type="ECO:0000313" key="3">
    <source>
        <dbReference type="Proteomes" id="UP000054342"/>
    </source>
</evidence>
<name>A0A0D2E2H8_9EURO</name>
<dbReference type="STRING" id="348802.A0A0D2E2H8"/>
<evidence type="ECO:0000256" key="1">
    <source>
        <dbReference type="SAM" id="Phobius"/>
    </source>
</evidence>
<organism evidence="2 3">
    <name type="scientific">Exophiala xenobiotica</name>
    <dbReference type="NCBI Taxonomy" id="348802"/>
    <lineage>
        <taxon>Eukaryota</taxon>
        <taxon>Fungi</taxon>
        <taxon>Dikarya</taxon>
        <taxon>Ascomycota</taxon>
        <taxon>Pezizomycotina</taxon>
        <taxon>Eurotiomycetes</taxon>
        <taxon>Chaetothyriomycetidae</taxon>
        <taxon>Chaetothyriales</taxon>
        <taxon>Herpotrichiellaceae</taxon>
        <taxon>Exophiala</taxon>
    </lineage>
</organism>
<reference evidence="2 3" key="1">
    <citation type="submission" date="2015-01" db="EMBL/GenBank/DDBJ databases">
        <title>The Genome Sequence of Exophiala xenobiotica CBS118157.</title>
        <authorList>
            <consortium name="The Broad Institute Genomics Platform"/>
            <person name="Cuomo C."/>
            <person name="de Hoog S."/>
            <person name="Gorbushina A."/>
            <person name="Stielow B."/>
            <person name="Teixiera M."/>
            <person name="Abouelleil A."/>
            <person name="Chapman S.B."/>
            <person name="Priest M."/>
            <person name="Young S.K."/>
            <person name="Wortman J."/>
            <person name="Nusbaum C."/>
            <person name="Birren B."/>
        </authorList>
    </citation>
    <scope>NUCLEOTIDE SEQUENCE [LARGE SCALE GENOMIC DNA]</scope>
    <source>
        <strain evidence="2 3">CBS 118157</strain>
    </source>
</reference>
<keyword evidence="1" id="KW-0472">Membrane</keyword>
<feature type="transmembrane region" description="Helical" evidence="1">
    <location>
        <begin position="36"/>
        <end position="56"/>
    </location>
</feature>
<dbReference type="GeneID" id="25333259"/>
<dbReference type="HOGENOM" id="CLU_026024_0_0_1"/>
<dbReference type="OrthoDB" id="2956246at2759"/>
<accession>A0A0D2E2H8</accession>